<comment type="subcellular location">
    <subcellularLocation>
        <location evidence="12">Cytoplasm</location>
    </subcellularLocation>
    <text evidence="12">About half TF is bound to the ribosome near the polypeptide exit tunnel while the other half is free in the cytoplasm.</text>
</comment>
<dbReference type="Proteomes" id="UP000191901">
    <property type="component" value="Chromosome"/>
</dbReference>
<dbReference type="STRING" id="1641165.XM38_11915"/>
<dbReference type="FunFam" id="3.10.50.40:FF:000001">
    <property type="entry name" value="Trigger factor"/>
    <property type="match status" value="1"/>
</dbReference>
<dbReference type="NCBIfam" id="TIGR00115">
    <property type="entry name" value="tig"/>
    <property type="match status" value="1"/>
</dbReference>
<evidence type="ECO:0000256" key="4">
    <source>
        <dbReference type="ARBA" id="ARBA00016902"/>
    </source>
</evidence>
<dbReference type="Gene3D" id="3.30.70.1050">
    <property type="entry name" value="Trigger factor ribosome-binding domain"/>
    <property type="match status" value="1"/>
</dbReference>
<dbReference type="Pfam" id="PF00254">
    <property type="entry name" value="FKBP_C"/>
    <property type="match status" value="1"/>
</dbReference>
<evidence type="ECO:0000256" key="14">
    <source>
        <dbReference type="RuleBase" id="RU003914"/>
    </source>
</evidence>
<keyword evidence="19" id="KW-1185">Reference proteome</keyword>
<evidence type="ECO:0000256" key="2">
    <source>
        <dbReference type="ARBA" id="ARBA00005464"/>
    </source>
</evidence>
<dbReference type="EC" id="5.2.1.8" evidence="3 12"/>
<evidence type="ECO:0000259" key="17">
    <source>
        <dbReference type="PROSITE" id="PS50059"/>
    </source>
</evidence>
<dbReference type="InterPro" id="IPR036611">
    <property type="entry name" value="Trigger_fac_ribosome-bd_sf"/>
</dbReference>
<name>A0A1Z3HI26_9CYAN</name>
<dbReference type="InterPro" id="IPR001179">
    <property type="entry name" value="PPIase_FKBP_dom"/>
</dbReference>
<dbReference type="InterPro" id="IPR037041">
    <property type="entry name" value="Trigger_fac_C_sf"/>
</dbReference>
<dbReference type="SUPFAM" id="SSF102735">
    <property type="entry name" value="Trigger factor ribosome-binding domain"/>
    <property type="match status" value="1"/>
</dbReference>
<evidence type="ECO:0000256" key="10">
    <source>
        <dbReference type="ARBA" id="ARBA00024849"/>
    </source>
</evidence>
<feature type="domain" description="PPIase FKBP-type" evidence="17">
    <location>
        <begin position="169"/>
        <end position="259"/>
    </location>
</feature>
<evidence type="ECO:0000256" key="12">
    <source>
        <dbReference type="HAMAP-Rule" id="MF_00303"/>
    </source>
</evidence>
<gene>
    <name evidence="12 18" type="primary">tig</name>
    <name evidence="18" type="ORF">XM38_008940</name>
</gene>
<comment type="domain">
    <text evidence="12">Consists of 3 domains; the N-terminus binds the ribosome, the middle domain has PPIase activity, while the C-terminus has intrinsic chaperone activity on its own.</text>
</comment>
<dbReference type="PIRSF" id="PIRSF003095">
    <property type="entry name" value="Trigger_factor"/>
    <property type="match status" value="1"/>
</dbReference>
<keyword evidence="7 12" id="KW-0143">Chaperone</keyword>
<dbReference type="FunFam" id="3.30.70.1050:FF:000004">
    <property type="entry name" value="Trigger factor"/>
    <property type="match status" value="1"/>
</dbReference>
<dbReference type="InterPro" id="IPR008880">
    <property type="entry name" value="Trigger_fac_C"/>
</dbReference>
<comment type="function">
    <text evidence="10 12">Involved in protein export. Acts as a chaperone by maintaining the newly synthesized protein in an open conformation. Functions as a peptidyl-prolyl cis-trans isomerase.</text>
</comment>
<evidence type="ECO:0000256" key="16">
    <source>
        <dbReference type="SAM" id="MobiDB-lite"/>
    </source>
</evidence>
<dbReference type="SUPFAM" id="SSF109998">
    <property type="entry name" value="Triger factor/SurA peptide-binding domain-like"/>
    <property type="match status" value="1"/>
</dbReference>
<evidence type="ECO:0000313" key="18">
    <source>
        <dbReference type="EMBL" id="ASC69964.1"/>
    </source>
</evidence>
<keyword evidence="15" id="KW-0175">Coiled coil</keyword>
<dbReference type="PANTHER" id="PTHR30560">
    <property type="entry name" value="TRIGGER FACTOR CHAPERONE AND PEPTIDYL-PROLYL CIS/TRANS ISOMERASE"/>
    <property type="match status" value="1"/>
</dbReference>
<protein>
    <recommendedName>
        <fullName evidence="4 12">Trigger factor</fullName>
        <shortName evidence="12">TF</shortName>
        <ecNumber evidence="3 12">5.2.1.8</ecNumber>
    </recommendedName>
    <alternativeName>
        <fullName evidence="11 12">PPIase</fullName>
    </alternativeName>
</protein>
<dbReference type="Gene3D" id="3.10.50.40">
    <property type="match status" value="1"/>
</dbReference>
<dbReference type="PANTHER" id="PTHR30560:SF3">
    <property type="entry name" value="TRIGGER FACTOR-LIKE PROTEIN TIG, CHLOROPLASTIC"/>
    <property type="match status" value="1"/>
</dbReference>
<dbReference type="GO" id="GO:0043335">
    <property type="term" value="P:protein unfolding"/>
    <property type="evidence" value="ECO:0007669"/>
    <property type="project" value="TreeGrafter"/>
</dbReference>
<dbReference type="OrthoDB" id="9767721at2"/>
<keyword evidence="5 12" id="KW-0132">Cell division</keyword>
<dbReference type="GO" id="GO:0003755">
    <property type="term" value="F:peptidyl-prolyl cis-trans isomerase activity"/>
    <property type="evidence" value="ECO:0007669"/>
    <property type="project" value="UniProtKB-UniRule"/>
</dbReference>
<keyword evidence="8 12" id="KW-0413">Isomerase</keyword>
<evidence type="ECO:0000256" key="13">
    <source>
        <dbReference type="PROSITE-ProRule" id="PRU00277"/>
    </source>
</evidence>
<dbReference type="Pfam" id="PF05698">
    <property type="entry name" value="Trigger_C"/>
    <property type="match status" value="1"/>
</dbReference>
<dbReference type="GO" id="GO:0043022">
    <property type="term" value="F:ribosome binding"/>
    <property type="evidence" value="ECO:0007669"/>
    <property type="project" value="TreeGrafter"/>
</dbReference>
<evidence type="ECO:0000256" key="6">
    <source>
        <dbReference type="ARBA" id="ARBA00023110"/>
    </source>
</evidence>
<dbReference type="InterPro" id="IPR008881">
    <property type="entry name" value="Trigger_fac_ribosome-bd_bac"/>
</dbReference>
<dbReference type="Gene3D" id="1.10.3120.10">
    <property type="entry name" value="Trigger factor, C-terminal domain"/>
    <property type="match status" value="1"/>
</dbReference>
<accession>A0A1Z3HI26</accession>
<evidence type="ECO:0000313" key="19">
    <source>
        <dbReference type="Proteomes" id="UP000191901"/>
    </source>
</evidence>
<proteinExistence type="inferred from homology"/>
<dbReference type="GO" id="GO:0051083">
    <property type="term" value="P:'de novo' cotranslational protein folding"/>
    <property type="evidence" value="ECO:0007669"/>
    <property type="project" value="TreeGrafter"/>
</dbReference>
<dbReference type="EMBL" id="CP021983">
    <property type="protein sequence ID" value="ASC69964.1"/>
    <property type="molecule type" value="Genomic_DNA"/>
</dbReference>
<dbReference type="RefSeq" id="WP_080809412.1">
    <property type="nucleotide sequence ID" value="NZ_CP021983.2"/>
</dbReference>
<comment type="similarity">
    <text evidence="2 12 14">Belongs to the FKBP-type PPIase family. Tig subfamily.</text>
</comment>
<dbReference type="KEGG" id="hhg:XM38_008940"/>
<evidence type="ECO:0000256" key="5">
    <source>
        <dbReference type="ARBA" id="ARBA00022618"/>
    </source>
</evidence>
<dbReference type="GO" id="GO:0005737">
    <property type="term" value="C:cytoplasm"/>
    <property type="evidence" value="ECO:0007669"/>
    <property type="project" value="UniProtKB-SubCell"/>
</dbReference>
<evidence type="ECO:0000256" key="7">
    <source>
        <dbReference type="ARBA" id="ARBA00023186"/>
    </source>
</evidence>
<reference evidence="18 19" key="1">
    <citation type="journal article" date="2016" name="Biochim. Biophys. Acta">
        <title>Characterization of red-shifted phycobilisomes isolated from the chlorophyll f-containing cyanobacterium Halomicronema hongdechloris.</title>
        <authorList>
            <person name="Li Y."/>
            <person name="Lin Y."/>
            <person name="Garvey C.J."/>
            <person name="Birch D."/>
            <person name="Corkery R.W."/>
            <person name="Loughlin P.C."/>
            <person name="Scheer H."/>
            <person name="Willows R.D."/>
            <person name="Chen M."/>
        </authorList>
    </citation>
    <scope>NUCLEOTIDE SEQUENCE [LARGE SCALE GENOMIC DNA]</scope>
    <source>
        <strain evidence="18 19">C2206</strain>
    </source>
</reference>
<dbReference type="InterPro" id="IPR046357">
    <property type="entry name" value="PPIase_dom_sf"/>
</dbReference>
<dbReference type="GO" id="GO:0015031">
    <property type="term" value="P:protein transport"/>
    <property type="evidence" value="ECO:0007669"/>
    <property type="project" value="UniProtKB-UniRule"/>
</dbReference>
<evidence type="ECO:0000256" key="1">
    <source>
        <dbReference type="ARBA" id="ARBA00000971"/>
    </source>
</evidence>
<feature type="region of interest" description="Disordered" evidence="16">
    <location>
        <begin position="436"/>
        <end position="466"/>
    </location>
</feature>
<evidence type="ECO:0000256" key="15">
    <source>
        <dbReference type="SAM" id="Coils"/>
    </source>
</evidence>
<dbReference type="SUPFAM" id="SSF54534">
    <property type="entry name" value="FKBP-like"/>
    <property type="match status" value="1"/>
</dbReference>
<dbReference type="GO" id="GO:0051301">
    <property type="term" value="P:cell division"/>
    <property type="evidence" value="ECO:0007669"/>
    <property type="project" value="UniProtKB-KW"/>
</dbReference>
<feature type="compositionally biased region" description="Acidic residues" evidence="16">
    <location>
        <begin position="445"/>
        <end position="454"/>
    </location>
</feature>
<sequence length="494" mass="55278">MKVTQEILPDSQVGLEIEVTPEMSKQTYDKVLQKYMRSVNIPGFRKGKVPRQVFLQRVGVGQFKAAVLEELVQEAVDEAIKQADIEAIGNYQLTSSFEQLVQQFEPGQALTIQASVDVPPRVSLDQYKGLTVQAEEVQYDAQRVEDTLEQYRLNQATLVPVEDRPAQMGDVAVIDFVGKVQGKDGELTEFPGGSAEDFEIEIQEGRFIEGFVQGIVGMAIDDTRDVEVTFPDEYPQEDLAGKAAIFTITLKDVKEKELPDLDDDFAQEISEFETLEELRNSLEERYRQEAEEKTQANKEKALLDEIVTHLQAEIPNTMIQREVDYLLTQSLMQLSRQGIDVNKLLTKDMVAGMRERTRPDAIEQLRTTLALGEVAKQESITIDENDIQARIDEMMEEVSDPEAIDHDRLRQVVEEELLQEKILAWLEEHSTVELVPEGTLADNDNGADDIDPTEELAAPESEETTEATVAAANATIEATAEVVTENSEASDGQA</sequence>
<dbReference type="GO" id="GO:0044183">
    <property type="term" value="F:protein folding chaperone"/>
    <property type="evidence" value="ECO:0007669"/>
    <property type="project" value="TreeGrafter"/>
</dbReference>
<dbReference type="HAMAP" id="MF_00303">
    <property type="entry name" value="Trigger_factor_Tig"/>
    <property type="match status" value="1"/>
</dbReference>
<evidence type="ECO:0000256" key="8">
    <source>
        <dbReference type="ARBA" id="ARBA00023235"/>
    </source>
</evidence>
<feature type="coiled-coil region" evidence="15">
    <location>
        <begin position="265"/>
        <end position="299"/>
    </location>
</feature>
<dbReference type="InterPro" id="IPR005215">
    <property type="entry name" value="Trig_fac"/>
</dbReference>
<evidence type="ECO:0000256" key="11">
    <source>
        <dbReference type="ARBA" id="ARBA00029986"/>
    </source>
</evidence>
<dbReference type="PROSITE" id="PS50059">
    <property type="entry name" value="FKBP_PPIASE"/>
    <property type="match status" value="1"/>
</dbReference>
<keyword evidence="12" id="KW-0963">Cytoplasm</keyword>
<keyword evidence="9 12" id="KW-0131">Cell cycle</keyword>
<dbReference type="Pfam" id="PF05697">
    <property type="entry name" value="Trigger_N"/>
    <property type="match status" value="1"/>
</dbReference>
<keyword evidence="6 12" id="KW-0697">Rotamase</keyword>
<evidence type="ECO:0000256" key="9">
    <source>
        <dbReference type="ARBA" id="ARBA00023306"/>
    </source>
</evidence>
<dbReference type="AlphaFoldDB" id="A0A1Z3HI26"/>
<evidence type="ECO:0000256" key="3">
    <source>
        <dbReference type="ARBA" id="ARBA00013194"/>
    </source>
</evidence>
<organism evidence="18 19">
    <name type="scientific">Halomicronema hongdechloris C2206</name>
    <dbReference type="NCBI Taxonomy" id="1641165"/>
    <lineage>
        <taxon>Bacteria</taxon>
        <taxon>Bacillati</taxon>
        <taxon>Cyanobacteriota</taxon>
        <taxon>Cyanophyceae</taxon>
        <taxon>Nodosilineales</taxon>
        <taxon>Nodosilineaceae</taxon>
        <taxon>Halomicronema</taxon>
    </lineage>
</organism>
<dbReference type="InterPro" id="IPR027304">
    <property type="entry name" value="Trigger_fact/SurA_dom_sf"/>
</dbReference>
<comment type="catalytic activity">
    <reaction evidence="1 12 13">
        <text>[protein]-peptidylproline (omega=180) = [protein]-peptidylproline (omega=0)</text>
        <dbReference type="Rhea" id="RHEA:16237"/>
        <dbReference type="Rhea" id="RHEA-COMP:10747"/>
        <dbReference type="Rhea" id="RHEA-COMP:10748"/>
        <dbReference type="ChEBI" id="CHEBI:83833"/>
        <dbReference type="ChEBI" id="CHEBI:83834"/>
        <dbReference type="EC" id="5.2.1.8"/>
    </reaction>
</comment>